<dbReference type="GO" id="GO:0016787">
    <property type="term" value="F:hydrolase activity"/>
    <property type="evidence" value="ECO:0007669"/>
    <property type="project" value="InterPro"/>
</dbReference>
<keyword evidence="9" id="KW-0966">Cell projection</keyword>
<dbReference type="InterPro" id="IPR007597">
    <property type="entry name" value="CheC"/>
</dbReference>
<organism evidence="9 10">
    <name type="scientific">Natranaerovirga hydrolytica</name>
    <dbReference type="NCBI Taxonomy" id="680378"/>
    <lineage>
        <taxon>Bacteria</taxon>
        <taxon>Bacillati</taxon>
        <taxon>Bacillota</taxon>
        <taxon>Clostridia</taxon>
        <taxon>Lachnospirales</taxon>
        <taxon>Natranaerovirgaceae</taxon>
        <taxon>Natranaerovirga</taxon>
    </lineage>
</organism>
<dbReference type="InterPro" id="IPR001543">
    <property type="entry name" value="FliN-like_C"/>
</dbReference>
<dbReference type="InterPro" id="IPR051469">
    <property type="entry name" value="FliN/MopA/SpaO"/>
</dbReference>
<dbReference type="AlphaFoldDB" id="A0A4R1MZB5"/>
<dbReference type="InterPro" id="IPR028976">
    <property type="entry name" value="CheC-like_sf"/>
</dbReference>
<dbReference type="NCBIfam" id="NF005995">
    <property type="entry name" value="PRK08119.1"/>
    <property type="match status" value="1"/>
</dbReference>
<keyword evidence="3" id="KW-1003">Cell membrane</keyword>
<dbReference type="NCBIfam" id="TIGR02480">
    <property type="entry name" value="fliN"/>
    <property type="match status" value="1"/>
</dbReference>
<dbReference type="Gene3D" id="2.30.330.10">
    <property type="entry name" value="SpoA-like"/>
    <property type="match status" value="1"/>
</dbReference>
<keyword evidence="10" id="KW-1185">Reference proteome</keyword>
<dbReference type="InterPro" id="IPR001172">
    <property type="entry name" value="FliN_T3SS_HrcQb"/>
</dbReference>
<comment type="caution">
    <text evidence="9">The sequence shown here is derived from an EMBL/GenBank/DDBJ whole genome shotgun (WGS) entry which is preliminary data.</text>
</comment>
<comment type="similarity">
    <text evidence="2">Belongs to the FliN/MopA/SpaO family.</text>
</comment>
<reference evidence="9 10" key="1">
    <citation type="submission" date="2019-03" db="EMBL/GenBank/DDBJ databases">
        <title>Genomic Encyclopedia of Type Strains, Phase IV (KMG-IV): sequencing the most valuable type-strain genomes for metagenomic binning, comparative biology and taxonomic classification.</title>
        <authorList>
            <person name="Goeker M."/>
        </authorList>
    </citation>
    <scope>NUCLEOTIDE SEQUENCE [LARGE SCALE GENOMIC DNA]</scope>
    <source>
        <strain evidence="9 10">DSM 24176</strain>
    </source>
</reference>
<dbReference type="PANTHER" id="PTHR43484">
    <property type="match status" value="1"/>
</dbReference>
<evidence type="ECO:0000256" key="3">
    <source>
        <dbReference type="ARBA" id="ARBA00022475"/>
    </source>
</evidence>
<dbReference type="Pfam" id="PF01052">
    <property type="entry name" value="FliMN_C"/>
    <property type="match status" value="1"/>
</dbReference>
<dbReference type="InterPro" id="IPR012826">
    <property type="entry name" value="FliN"/>
</dbReference>
<accession>A0A4R1MZB5</accession>
<proteinExistence type="inferred from homology"/>
<dbReference type="CDD" id="cd17907">
    <property type="entry name" value="FliY_FliN-Y"/>
    <property type="match status" value="1"/>
</dbReference>
<dbReference type="GO" id="GO:0009425">
    <property type="term" value="C:bacterial-type flagellum basal body"/>
    <property type="evidence" value="ECO:0007669"/>
    <property type="project" value="InterPro"/>
</dbReference>
<dbReference type="OrthoDB" id="9773459at2"/>
<dbReference type="GO" id="GO:0005886">
    <property type="term" value="C:plasma membrane"/>
    <property type="evidence" value="ECO:0007669"/>
    <property type="project" value="UniProtKB-SubCell"/>
</dbReference>
<protein>
    <submittedName>
        <fullName evidence="9">Flagellar motor switch protein FliN/FliY</fullName>
    </submittedName>
</protein>
<dbReference type="SUPFAM" id="SSF103039">
    <property type="entry name" value="CheC-like"/>
    <property type="match status" value="1"/>
</dbReference>
<evidence type="ECO:0000256" key="2">
    <source>
        <dbReference type="ARBA" id="ARBA00009226"/>
    </source>
</evidence>
<feature type="domain" description="CheC-like protein" evidence="8">
    <location>
        <begin position="129"/>
        <end position="163"/>
    </location>
</feature>
<evidence type="ECO:0000259" key="8">
    <source>
        <dbReference type="Pfam" id="PF04509"/>
    </source>
</evidence>
<dbReference type="GO" id="GO:0006935">
    <property type="term" value="P:chemotaxis"/>
    <property type="evidence" value="ECO:0007669"/>
    <property type="project" value="UniProtKB-KW"/>
</dbReference>
<evidence type="ECO:0000256" key="4">
    <source>
        <dbReference type="ARBA" id="ARBA00022500"/>
    </source>
</evidence>
<evidence type="ECO:0000313" key="10">
    <source>
        <dbReference type="Proteomes" id="UP000294545"/>
    </source>
</evidence>
<keyword evidence="4" id="KW-0145">Chemotaxis</keyword>
<keyword evidence="9" id="KW-0969">Cilium</keyword>
<dbReference type="Proteomes" id="UP000294545">
    <property type="component" value="Unassembled WGS sequence"/>
</dbReference>
<evidence type="ECO:0000256" key="6">
    <source>
        <dbReference type="ARBA" id="ARBA00023136"/>
    </source>
</evidence>
<feature type="domain" description="CheC-like protein" evidence="8">
    <location>
        <begin position="33"/>
        <end position="67"/>
    </location>
</feature>
<gene>
    <name evidence="9" type="ORF">EDC19_0304</name>
</gene>
<dbReference type="Pfam" id="PF04509">
    <property type="entry name" value="CheC"/>
    <property type="match status" value="2"/>
</dbReference>
<dbReference type="PRINTS" id="PR00956">
    <property type="entry name" value="FLGMOTORFLIN"/>
</dbReference>
<dbReference type="SUPFAM" id="SSF101801">
    <property type="entry name" value="Surface presentation of antigens (SPOA)"/>
    <property type="match status" value="1"/>
</dbReference>
<evidence type="ECO:0000313" key="9">
    <source>
        <dbReference type="EMBL" id="TCK97902.1"/>
    </source>
</evidence>
<dbReference type="EMBL" id="SMGQ01000011">
    <property type="protein sequence ID" value="TCK97902.1"/>
    <property type="molecule type" value="Genomic_DNA"/>
</dbReference>
<evidence type="ECO:0000256" key="1">
    <source>
        <dbReference type="ARBA" id="ARBA00004413"/>
    </source>
</evidence>
<dbReference type="RefSeq" id="WP_132279469.1">
    <property type="nucleotide sequence ID" value="NZ_SMGQ01000011.1"/>
</dbReference>
<keyword evidence="5" id="KW-0283">Flagellar rotation</keyword>
<evidence type="ECO:0000259" key="7">
    <source>
        <dbReference type="Pfam" id="PF01052"/>
    </source>
</evidence>
<evidence type="ECO:0000256" key="5">
    <source>
        <dbReference type="ARBA" id="ARBA00022779"/>
    </source>
</evidence>
<sequence>MDDMLSQEEINALLNGMDDEESTTKEHLVTDDEKDALGEISNISMGTASTTLFTLVNQKVTITTPKVDYCTWEELVENYDRPCAFVQINYKEGLDGNNLLIIKEKDAKVITDLMMGGDGTNIDGEFTELHKSAISEAMNQMIGSAATSMSSMLNKKIDINPPITTLIDLNDNVDVDQIAEFLKEKFLKVSFSMKIGDLVDSEIMQLYPIDFAKEVYESFINAKEEKEEVAPTIDEAPQVNQQENVAPQQQPTNQNMGEQGAYNNMYQMNTNYQQPQRDISAQPAQFQNFDMNEIMQQKENIDLIMDVALEVTVELGKTRKSIKEILEFTPGTILELDKLAGEPIDVKVNNKLIAKGEVVVIDENFGIRITDIIKK</sequence>
<name>A0A4R1MZB5_9FIRM</name>
<keyword evidence="6" id="KW-0472">Membrane</keyword>
<dbReference type="GO" id="GO:0071973">
    <property type="term" value="P:bacterial-type flagellum-dependent cell motility"/>
    <property type="evidence" value="ECO:0007669"/>
    <property type="project" value="InterPro"/>
</dbReference>
<comment type="subcellular location">
    <subcellularLocation>
        <location evidence="1">Cell membrane</location>
        <topology evidence="1">Peripheral membrane protein</topology>
        <orientation evidence="1">Cytoplasmic side</orientation>
    </subcellularLocation>
</comment>
<keyword evidence="9" id="KW-0282">Flagellum</keyword>
<dbReference type="InterPro" id="IPR036429">
    <property type="entry name" value="SpoA-like_sf"/>
</dbReference>
<dbReference type="GO" id="GO:0003774">
    <property type="term" value="F:cytoskeletal motor activity"/>
    <property type="evidence" value="ECO:0007669"/>
    <property type="project" value="InterPro"/>
</dbReference>
<dbReference type="Gene3D" id="3.40.1550.10">
    <property type="entry name" value="CheC-like"/>
    <property type="match status" value="1"/>
</dbReference>
<dbReference type="PANTHER" id="PTHR43484:SF1">
    <property type="entry name" value="FLAGELLAR MOTOR SWITCH PROTEIN FLIN"/>
    <property type="match status" value="1"/>
</dbReference>
<feature type="domain" description="Flagellar motor switch protein FliN-like C-terminal" evidence="7">
    <location>
        <begin position="303"/>
        <end position="373"/>
    </location>
</feature>